<dbReference type="Gene3D" id="3.40.50.2000">
    <property type="entry name" value="Glycogen Phosphorylase B"/>
    <property type="match status" value="2"/>
</dbReference>
<dbReference type="OrthoDB" id="9787111at2"/>
<evidence type="ECO:0000313" key="6">
    <source>
        <dbReference type="Proteomes" id="UP000221024"/>
    </source>
</evidence>
<dbReference type="PANTHER" id="PTHR12526:SF640">
    <property type="entry name" value="COLANIC ACID BIOSYNTHESIS GLYCOSYLTRANSFERASE WCAL-RELATED"/>
    <property type="match status" value="1"/>
</dbReference>
<keyword evidence="2" id="KW-0328">Glycosyltransferase</keyword>
<dbReference type="GO" id="GO:0016757">
    <property type="term" value="F:glycosyltransferase activity"/>
    <property type="evidence" value="ECO:0007669"/>
    <property type="project" value="UniProtKB-KW"/>
</dbReference>
<sequence>MRIAHYVSDLWAPGGIATYVDRLTTAQEHTGHDVIWLCHAPPDDRTLPDRMQVVTPETLYAAARQLRIDVLHAHRTLPEPLPDDLTLLRTMHGHQGGCPSGTRYLRRSGTPCDRTYHPIGCMRMHVQERCGSCRPRKMWRHFKRLRREREQTETVLTAAVSMYVQQMMARAGCNVSNIVVCPSPAPDVVPYTTPPENTPSILYAGRIAPEKGLHWLVDALAQLDTEVTLHVAGTGTDDHMESAHAQVAAQGLEDRVVFHGWCDEPALTSLLSMAWLVVVPSVWNEPAGLVPLDAAAHGRFVVASDAGGLPEYVAPNASALVPPNDTAALASTLEKVLSDYKLLADAGKRAQHHAEVTFSAPHTARAYEQLYDQASARRPAPVAASPL</sequence>
<evidence type="ECO:0000313" key="5">
    <source>
        <dbReference type="EMBL" id="PEN09250.1"/>
    </source>
</evidence>
<dbReference type="InterPro" id="IPR001296">
    <property type="entry name" value="Glyco_trans_1"/>
</dbReference>
<comment type="caution">
    <text evidence="5">The sequence shown here is derived from an EMBL/GenBank/DDBJ whole genome shotgun (WGS) entry which is preliminary data.</text>
</comment>
<evidence type="ECO:0000256" key="3">
    <source>
        <dbReference type="ARBA" id="ARBA00022679"/>
    </source>
</evidence>
<dbReference type="Proteomes" id="UP000221024">
    <property type="component" value="Unassembled WGS sequence"/>
</dbReference>
<reference evidence="5 6" key="1">
    <citation type="submission" date="2017-10" db="EMBL/GenBank/DDBJ databases">
        <title>Draft genome of Longimonas halophila.</title>
        <authorList>
            <person name="Goh K.M."/>
            <person name="Shamsir M.S."/>
            <person name="Lim S.W."/>
        </authorList>
    </citation>
    <scope>NUCLEOTIDE SEQUENCE [LARGE SCALE GENOMIC DNA]</scope>
    <source>
        <strain evidence="5 6">KCTC 42399</strain>
    </source>
</reference>
<dbReference type="AlphaFoldDB" id="A0A2H3P0Z9"/>
<dbReference type="Pfam" id="PF00534">
    <property type="entry name" value="Glycos_transf_1"/>
    <property type="match status" value="1"/>
</dbReference>
<feature type="domain" description="Glycosyl transferase family 1" evidence="4">
    <location>
        <begin position="194"/>
        <end position="352"/>
    </location>
</feature>
<proteinExistence type="inferred from homology"/>
<keyword evidence="3" id="KW-0808">Transferase</keyword>
<evidence type="ECO:0000256" key="1">
    <source>
        <dbReference type="ARBA" id="ARBA00009481"/>
    </source>
</evidence>
<accession>A0A2H3P0Z9</accession>
<keyword evidence="6" id="KW-1185">Reference proteome</keyword>
<dbReference type="SUPFAM" id="SSF53756">
    <property type="entry name" value="UDP-Glycosyltransferase/glycogen phosphorylase"/>
    <property type="match status" value="1"/>
</dbReference>
<protein>
    <recommendedName>
        <fullName evidence="4">Glycosyl transferase family 1 domain-containing protein</fullName>
    </recommendedName>
</protein>
<dbReference type="RefSeq" id="WP_098060649.1">
    <property type="nucleotide sequence ID" value="NZ_PDEP01000001.1"/>
</dbReference>
<name>A0A2H3P0Z9_9BACT</name>
<organism evidence="5 6">
    <name type="scientific">Longimonas halophila</name>
    <dbReference type="NCBI Taxonomy" id="1469170"/>
    <lineage>
        <taxon>Bacteria</taxon>
        <taxon>Pseudomonadati</taxon>
        <taxon>Rhodothermota</taxon>
        <taxon>Rhodothermia</taxon>
        <taxon>Rhodothermales</taxon>
        <taxon>Salisaetaceae</taxon>
        <taxon>Longimonas</taxon>
    </lineage>
</organism>
<evidence type="ECO:0000256" key="2">
    <source>
        <dbReference type="ARBA" id="ARBA00022676"/>
    </source>
</evidence>
<dbReference type="CDD" id="cd03801">
    <property type="entry name" value="GT4_PimA-like"/>
    <property type="match status" value="1"/>
</dbReference>
<dbReference type="PANTHER" id="PTHR12526">
    <property type="entry name" value="GLYCOSYLTRANSFERASE"/>
    <property type="match status" value="1"/>
</dbReference>
<evidence type="ECO:0000259" key="4">
    <source>
        <dbReference type="Pfam" id="PF00534"/>
    </source>
</evidence>
<dbReference type="EMBL" id="PDEP01000001">
    <property type="protein sequence ID" value="PEN09250.1"/>
    <property type="molecule type" value="Genomic_DNA"/>
</dbReference>
<gene>
    <name evidence="5" type="ORF">CRI93_00535</name>
</gene>
<comment type="similarity">
    <text evidence="1">Belongs to the glycosyltransferase group 1 family. Glycosyltransferase 4 subfamily.</text>
</comment>